<proteinExistence type="predicted"/>
<gene>
    <name evidence="1" type="ORF">HMPREF1862_01295</name>
</gene>
<dbReference type="Proteomes" id="UP000070572">
    <property type="component" value="Unassembled WGS sequence"/>
</dbReference>
<comment type="caution">
    <text evidence="1">The sequence shown here is derived from an EMBL/GenBank/DDBJ whole genome shotgun (WGS) entry which is preliminary data.</text>
</comment>
<dbReference type="AlphaFoldDB" id="A0AB34WYJ9"/>
<evidence type="ECO:0000313" key="1">
    <source>
        <dbReference type="EMBL" id="KXB80306.1"/>
    </source>
</evidence>
<sequence>MLKVYAGAFNWVAVLGFWEILQEGACGQSRLLVKSILIPQETG</sequence>
<reference evidence="1 2" key="1">
    <citation type="submission" date="2016-01" db="EMBL/GenBank/DDBJ databases">
        <authorList>
            <person name="Mitreva M."/>
            <person name="Pepin K.H."/>
            <person name="Mihindukulasuriya K.A."/>
            <person name="Fulton R."/>
            <person name="Fronick C."/>
            <person name="O'Laughlin M."/>
            <person name="Miner T."/>
            <person name="Herter B."/>
            <person name="Rosa B.A."/>
            <person name="Cordes M."/>
            <person name="Tomlinson C."/>
            <person name="Wollam A."/>
            <person name="Palsikar V.B."/>
            <person name="Mardis E.R."/>
            <person name="Wilson R.K."/>
        </authorList>
    </citation>
    <scope>NUCLEOTIDE SEQUENCE [LARGE SCALE GENOMIC DNA]</scope>
    <source>
        <strain evidence="1 2">DNF00696</strain>
    </source>
</reference>
<name>A0AB34WYJ9_9ACTO</name>
<organism evidence="1 2">
    <name type="scientific">Varibaculum cambriense</name>
    <dbReference type="NCBI Taxonomy" id="184870"/>
    <lineage>
        <taxon>Bacteria</taxon>
        <taxon>Bacillati</taxon>
        <taxon>Actinomycetota</taxon>
        <taxon>Actinomycetes</taxon>
        <taxon>Actinomycetales</taxon>
        <taxon>Actinomycetaceae</taxon>
        <taxon>Varibaculum</taxon>
    </lineage>
</organism>
<evidence type="ECO:0000313" key="2">
    <source>
        <dbReference type="Proteomes" id="UP000070572"/>
    </source>
</evidence>
<accession>A0AB34WYJ9</accession>
<dbReference type="EMBL" id="LSDN01000016">
    <property type="protein sequence ID" value="KXB80306.1"/>
    <property type="molecule type" value="Genomic_DNA"/>
</dbReference>
<protein>
    <submittedName>
        <fullName evidence="1">Uncharacterized protein</fullName>
    </submittedName>
</protein>